<evidence type="ECO:0000256" key="1">
    <source>
        <dbReference type="SAM" id="MobiDB-lite"/>
    </source>
</evidence>
<dbReference type="PANTHER" id="PTHR21696:SF2">
    <property type="entry name" value="PROTEIN UNC-79 HOMOLOG"/>
    <property type="match status" value="1"/>
</dbReference>
<dbReference type="CTD" id="57578"/>
<dbReference type="GeneID" id="118278074"/>
<dbReference type="InterPro" id="IPR024855">
    <property type="entry name" value="UNC79"/>
</dbReference>
<protein>
    <submittedName>
        <fullName evidence="3">Protein unc-79 homolog isoform X1</fullName>
    </submittedName>
</protein>
<sequence>MQGPQDTMQYSVSDSELSLKVTAKIRSLYDAQLRLQHNIQPLPLGTDIANTVKYFSQTLLSVLKDVPRSPLEMLRDADNDGERMGLYPNLDYKSLFNALSGLVDSTPHLQYGTLPFGQAILQCLGCLLPFLEYDMIDNLPFLVAYCVAMFPVALHQEILHLLSYYILPFTITRKYAGMEEESQASQSVAAIIMMVFQHSNNPAHHCQLLECLMSMKQWVVKDILCVIAYGTWGARLSAAKLLFYYWPPFDAKLFDRKGLLCKFSNDLVPFLCQRDMCPNAGSAEAAKVCYDHCISVTFASDSPPPLYLCIECANEIHREHPNQRFFDILHPQQQVSMVCENKNCRSTDKAALRHLFVDPIYSICFSNECASYNGNHPIRYCQQCHGNRHNSRRGGDHVVHTRLPLAWQMDSDMQTNLVEAIISLLKEAKPINMEDPDSSTEQLKPPLSVDLPDPISVEDRQLLGRYGVWLMVGLCTPNPDTPDEILGRLLSVLFHWFHVTSFSYTGETASTVEKLKIEHVCGWVRSIAESHRGVLVACLLPHPPHYTRQAGHWDNLASKTHHLKDGLNRLYCLIPYGIITQSIWDYIMPAWMEAICTDVPEKELMELKVPLGKILEPEGAMVGVDEKNLYKFAVLKVTDTPTPDTVLPVLEWFQTISMLDVRIPLNQLFDLFSHCVVNLPEKIFKPPTLDGSKPKDSKESPSNADKEKKDKDDQMKPQNLTCCILMLDILLKQMELQQRRINSQNVSSEATKLLRLMLKSNQTNTIEHAVCQAEGACSYCEAAALWHQLAVLLVRALVPDRPRPEASVEDLWAEPSCHKKAPSEEERSKSGGTPATSVDALMSMAHPLHERGAGAVGGVLVHMPHFVHFMQLSLISDVGSDATITKSSGDTQIMTATVETITEQLDMAVSLPPADAPALATAHTVTLTDTDVATATADVSTPNLLGDHENMAESVEDDMTNFWPTSAGKFHFCIEELPQELQYIHQLLQELKSTSRPDVLYHLLQCLQVLVLSTDALADHRGFLIWCQENLLIDNLWNVCNASHSHICSVAVPVLLHCVTLAGGADVFCNLIRDQFHHHDYHVRFTAVERVTIIIRFMDGSPVKTSLPLQTALATAFCYLISSMDDINVYVAQRATLYIGTVHDNAIDLLLYCLETQFDLVIVDRPMILQSIYQLHNTLSDRKILTWEFFLNRFEALFLEAQINSNKTIDFSNLRELVSSETSSEWFLYKVRRAHEALSVSARDTNVNTLSASFGTKWPYKRTISAPATMPPHPDTRHEREKVYSRQYSAPLLKRKTSRFGLGQLLAAPQPLGTAQRSNNTHGFLDLDGFHSMSGRSEDTLTTILPKAVDLEEADRETTNLLVFLLMQFLSRSDQAHPMEDKQSSKTQELVLKHLFLLLGYNCVEKYFHISPFTLRQSSIFNAFMANLPQVLDQNHVMGASIAEPTLLLLQYCCGGGAGGGAGAGSPQSLGALQPHVRRHWLMALLVVLYKYHYGAGSTVGLVSALVRVVLSSVEAQYHACKRIPPMLVMPSAARARDLSQPSLKTEHEAPCAGPAGPPCAGPTTSAERPGGSPLPALDRGKPKLHHKSPAHMHTHWEEPTNSNKYQQWSLEQESSESELIAIPETSDKSDTTVHGSTAPGSFDEPSHYEDPPKVETPATTTAYPPLSKIPTLGSRSAHQLSTSSSVSIGSDSSNLKSTPMSGQSVEIWPDQIHQQTSPRAKILGKQKRIIVGSSTSPDTAPSSNGDGQFGQWPHARSPPQHHIKSPAKNVGYAYASPESPLSKMEVAWNAPPPTMQQHSHQPFHIPPPERLLPIGPKPNKEQYPVFNALVDRVREALSLPPDDSTDNTGSSRSDGDATPTPTPTSRPHELNKKSSESTRSPRRLARQVAQTGSPPHQHTTDCGGCGGCGGWWEGESRAGKRAAHAHAAPHRPDHELCYRCAECGTAVEQYSDEELGLCIIVLATFVHREPAAAAAMLPALLHNVSRVVQLGNYSWQAETNTRLPGSAVFVAHQFLRCVLHQLAPNNVFLQIFLQRTPGTTPSLSYCLPGSAVFVAHQFLRCVLHQLAPNNVFLQIFLQRTPGTTPSLSYCLPGSAVFVAHQFLRCVLHQLAPNNVFLQIFLQRTPGTTPSLSYCLPGSAVFVAHQFLRCVLHQLAPNNVFLQIFLQRTPEKQRQMFFKSIAQAFVDFNELYPCGPLQLVVEHLNSKKTLPVDQMGVIAGNIAMYLECLAPEALGPLGACAALVGALDALLRAAALLLHQLDDVLPLLRAATAALRIPAAAQHKSILEPITKIISYGVQNFVLKLSVISELSVVCTRVFSRDRDKLLVCRVLVYELVQALRTKTTIPDDNLFILIQFVLQGHGCRLVLPPQLSGGELASTCMDAREIAAGAVDCMRPHLPDMIELLQDPHLLNKIKGSVSKSIVNRNLICLNEDTLGAIVKGGIAQYVAMELALEHSRGRQDRAQPARHMTPWISTSLPGCREVCECVSRVRVVSWLVMGALCNATQAPHPAHPGLQPPHQPVPQDATCHITDYIQTIMSSYVEAGRGGGGARLAGLLHAFVLCQLWTLYLEHLAAGAAPPSEPHYTTTCLLLDFWCKLVPSILQVTVQSKVLAETVNLHFLSLLESLLECNSTVLNKLLPLWSPILHSPLFNMPRHVWQRLCVVTGAAPGGAGPPRDLQAAQRRLHRLLAKMAQLELQPHSFYFI</sequence>
<feature type="compositionally biased region" description="Polar residues" evidence="1">
    <location>
        <begin position="1889"/>
        <end position="1898"/>
    </location>
</feature>
<dbReference type="PANTHER" id="PTHR21696">
    <property type="entry name" value="PROTEIN UNC-79 HOMOLOG"/>
    <property type="match status" value="1"/>
</dbReference>
<dbReference type="Proteomes" id="UP000829999">
    <property type="component" value="Chromosome 18"/>
</dbReference>
<feature type="region of interest" description="Disordered" evidence="1">
    <location>
        <begin position="687"/>
        <end position="714"/>
    </location>
</feature>
<name>A0A9R0DZQ7_SPOFR</name>
<feature type="region of interest" description="Disordered" evidence="1">
    <location>
        <begin position="805"/>
        <end position="837"/>
    </location>
</feature>
<dbReference type="RefSeq" id="XP_050556118.1">
    <property type="nucleotide sequence ID" value="XM_050700161.1"/>
</dbReference>
<feature type="region of interest" description="Disordered" evidence="1">
    <location>
        <begin position="1733"/>
        <end position="1766"/>
    </location>
</feature>
<feature type="compositionally biased region" description="Polar residues" evidence="1">
    <location>
        <begin position="1733"/>
        <end position="1747"/>
    </location>
</feature>
<dbReference type="SUPFAM" id="SSF48371">
    <property type="entry name" value="ARM repeat"/>
    <property type="match status" value="1"/>
</dbReference>
<proteinExistence type="predicted"/>
<feature type="region of interest" description="Disordered" evidence="1">
    <location>
        <begin position="1538"/>
        <end position="1602"/>
    </location>
</feature>
<feature type="compositionally biased region" description="Basic and acidic residues" evidence="1">
    <location>
        <begin position="692"/>
        <end position="714"/>
    </location>
</feature>
<gene>
    <name evidence="3" type="primary">LOC118278074</name>
</gene>
<accession>A0A9R0DZQ7</accession>
<feature type="region of interest" description="Disordered" evidence="1">
    <location>
        <begin position="1624"/>
        <end position="1703"/>
    </location>
</feature>
<feature type="compositionally biased region" description="Basic residues" evidence="1">
    <location>
        <begin position="1583"/>
        <end position="1594"/>
    </location>
</feature>
<evidence type="ECO:0000313" key="2">
    <source>
        <dbReference type="Proteomes" id="UP000829999"/>
    </source>
</evidence>
<dbReference type="Pfam" id="PF14776">
    <property type="entry name" value="UNC-79"/>
    <property type="match status" value="1"/>
</dbReference>
<feature type="region of interest" description="Disordered" evidence="1">
    <location>
        <begin position="1839"/>
        <end position="1901"/>
    </location>
</feature>
<dbReference type="OrthoDB" id="6270916at2759"/>
<feature type="compositionally biased region" description="Basic and acidic residues" evidence="1">
    <location>
        <begin position="1867"/>
        <end position="1877"/>
    </location>
</feature>
<feature type="compositionally biased region" description="Basic and acidic residues" evidence="1">
    <location>
        <begin position="1645"/>
        <end position="1654"/>
    </location>
</feature>
<organism evidence="2 3">
    <name type="scientific">Spodoptera frugiperda</name>
    <name type="common">Fall armyworm</name>
    <dbReference type="NCBI Taxonomy" id="7108"/>
    <lineage>
        <taxon>Eukaryota</taxon>
        <taxon>Metazoa</taxon>
        <taxon>Ecdysozoa</taxon>
        <taxon>Arthropoda</taxon>
        <taxon>Hexapoda</taxon>
        <taxon>Insecta</taxon>
        <taxon>Pterygota</taxon>
        <taxon>Neoptera</taxon>
        <taxon>Endopterygota</taxon>
        <taxon>Lepidoptera</taxon>
        <taxon>Glossata</taxon>
        <taxon>Ditrysia</taxon>
        <taxon>Noctuoidea</taxon>
        <taxon>Noctuidae</taxon>
        <taxon>Amphipyrinae</taxon>
        <taxon>Spodoptera</taxon>
    </lineage>
</organism>
<reference evidence="3" key="1">
    <citation type="submission" date="2025-08" db="UniProtKB">
        <authorList>
            <consortium name="RefSeq"/>
        </authorList>
    </citation>
    <scope>IDENTIFICATION</scope>
    <source>
        <tissue evidence="3">Whole larval tissue</tissue>
    </source>
</reference>
<dbReference type="InterPro" id="IPR016024">
    <property type="entry name" value="ARM-type_fold"/>
</dbReference>
<keyword evidence="2" id="KW-1185">Reference proteome</keyword>
<feature type="region of interest" description="Disordered" evidence="1">
    <location>
        <begin position="1790"/>
        <end position="1823"/>
    </location>
</feature>
<feature type="compositionally biased region" description="Low complexity" evidence="1">
    <location>
        <begin position="1682"/>
        <end position="1694"/>
    </location>
</feature>
<evidence type="ECO:0000313" key="3">
    <source>
        <dbReference type="RefSeq" id="XP_050556118.1"/>
    </source>
</evidence>